<accession>A0ABM1Z3C6</accession>
<dbReference type="Gene3D" id="2.40.70.10">
    <property type="entry name" value="Acid Proteases"/>
    <property type="match status" value="1"/>
</dbReference>
<keyword evidence="3" id="KW-1185">Reference proteome</keyword>
<dbReference type="Pfam" id="PF05380">
    <property type="entry name" value="Peptidase_A17"/>
    <property type="match status" value="1"/>
</dbReference>
<dbReference type="Pfam" id="PF18701">
    <property type="entry name" value="DUF5641"/>
    <property type="match status" value="1"/>
</dbReference>
<dbReference type="InterPro" id="IPR021109">
    <property type="entry name" value="Peptidase_aspartic_dom_sf"/>
</dbReference>
<dbReference type="CDD" id="cd00303">
    <property type="entry name" value="retropepsin_like"/>
    <property type="match status" value="1"/>
</dbReference>
<dbReference type="InterPro" id="IPR008042">
    <property type="entry name" value="Retrotrans_Pao"/>
</dbReference>
<dbReference type="RefSeq" id="XP_029732105.2">
    <property type="nucleotide sequence ID" value="XM_029876245.2"/>
</dbReference>
<protein>
    <recommendedName>
        <fullName evidence="1">Integrase catalytic domain-containing protein</fullName>
    </recommendedName>
</protein>
<dbReference type="InterPro" id="IPR043128">
    <property type="entry name" value="Rev_trsase/Diguanyl_cyclase"/>
</dbReference>
<proteinExistence type="predicted"/>
<dbReference type="Pfam" id="PF03564">
    <property type="entry name" value="DUF1759"/>
    <property type="match status" value="1"/>
</dbReference>
<sequence>MATSTRTKKAKQLKQLQAKRAYIVGSINLIREFDDDFDETKSAEIPFRLERLDKLMEDLEKVETDLDSHRLGDPVFSESRAEMQTLYFRLKGSLSSKRTVIPQAIPPAHVHEAVPTVASGVRLPELRLPEFDGRPEDWSAFHDLFRAMIHDNTSLSAIQKLHYLRATLKGDAARVICSFPITSASYPIAWKMICDRYEDKHLLIKQHISALFSIAPMRVESAAGLSDLADEFEKHVKILDSLETKAQHWDSVLVELLFSRMDIDTQKLWENQRDKTVRPSYDNLLQFAHEHSRTLLSLKLSQTAISLSEIKSPKSRSVTSHSASESTPRCAGCKQPHFLFQCESFRAQTPQQRFDFVRRSNLCTNCLKSSHLAKNCTGGSCKYCQRKHHTLLHLPLSPTLIAMEAPPHTQPEDIPVDQQHLQVETTQRPSHSPYVALLSDTAVASVGRSISLPPPSVSSPLPAPSGTITSPSNIYQTGSPTCDSTVMLFTALVKVRDSFGKCQLARVLLDSGSQSNFVSESLCQRLSLNRTKINVPVSGIGQSQVNVRYMVTVQFSSRFDDQEYFLECLVLPRLTVSLPTSTVDINTWKIPKNLPLADPQFNVSHGVDIIVGAELFAILLQAEQISFNDHLPVLHKTSLGYVIAGRVPTNTPAPVACLVSTLDSLDAKVKKFWEIEDFDHGKALTVEETRCEEHLAKTHYRNAHGRYVVRLPVRQELLPLIGDTWSRAARRFTAVEKRFRTDEALRANYQEFMDEYELLGHMEEVKASDVMPQFILPHHAIHRPDSSTTKIRVVFDGSAKSSNNMSLNDMLLCGPTVQPHLQTVLLNFRLHRYVMKADIEKMFRQVLIDPSDRALQQILWRKNESEPLTTYQLNTVTYGTSCAPYLATRALNQLAVDDGDLFPLAAPVVKEDFYVDDALTGANTIGELVEKNRQLTCLLERGGFLLRKWSANHPEILQHVPEELKETTTELELDSSTTIKTLGLLWFPSDDQLGFKVPNLPSLTKVTKRIALSEMSQLFDPLGLVGPIVASAKMFVQQLWQENLDWDDELPKKLQSWWLSFRSSIGEVRNFRVPRWVFEVEMVGYDLHCFTDASERGYGCCIYAVATSDSGLKTSNLLMSKSRVAPVAGFSIPRLELCAAVLGSQLVDNVLHTTRFSGQPIFWTDSSIVFHWIKSPPATWKVFVSNRISEIQRLTQGSQWRHVPTTENPADYISRGVEPRQLTQNQLWWSGPSFLLLPSEEWSAQILPASSAISTHISNERKLTVALHTSDASDDSTIRKHSEFAPLLRITAYCLRFITNCRSPKSERATGNLTVQEYDDALKSLVRIAQRVSFKNEIRFLQGNPQEQSSLKNAQFKSSIKNLDLILDSSNLLRLNGRLTKLLGSYDNRLPMVLPGDDHLSHLIARSIHHQTLHAGPTQLLATMRQRFWPVRGKDLARRTVHRCVTCFRCRPKPSNQFMAPLPVERITPAKIFEHTGLDYCGLFHVRALAGRGASVKVWVAVYVCFAVKYVVLDIVAGLSATACVNSLRRFVSRVGRVRVIHCDNSTAFVGASREINEMRKLLVQQLKSDQWYNECLEKGIQFQFIPPRAPHCGGIWEAAVKSFKHHLVRILGSSPYELDELRTGIAQAEGILNSRPLTPLSNHPEDLSVLTPAHFILGESTFNLPEPDYVSIPLHRLTRFQMTQRAMGDLWKRWAKEYIGLLHQRPTKWRKTPTDFRVGAMVLLKNESSPPKQWPLGRVVAVYPNKDNIVRVVDVRTQGGIRRRATTELCLLPIEEDSPDAKVMSSEESTITSVG</sequence>
<reference evidence="2" key="2">
    <citation type="submission" date="2025-05" db="UniProtKB">
        <authorList>
            <consortium name="EnsemblMetazoa"/>
        </authorList>
    </citation>
    <scope>IDENTIFICATION</scope>
    <source>
        <strain evidence="2">Foshan</strain>
    </source>
</reference>
<dbReference type="Gene3D" id="3.10.10.10">
    <property type="entry name" value="HIV Type 1 Reverse Transcriptase, subunit A, domain 1"/>
    <property type="match status" value="1"/>
</dbReference>
<dbReference type="SUPFAM" id="SSF53098">
    <property type="entry name" value="Ribonuclease H-like"/>
    <property type="match status" value="1"/>
</dbReference>
<dbReference type="PANTHER" id="PTHR47331:SF1">
    <property type="entry name" value="GAG-LIKE PROTEIN"/>
    <property type="match status" value="1"/>
</dbReference>
<dbReference type="InterPro" id="IPR012337">
    <property type="entry name" value="RNaseH-like_sf"/>
</dbReference>
<dbReference type="GeneID" id="115268193"/>
<dbReference type="Gene3D" id="3.30.70.270">
    <property type="match status" value="1"/>
</dbReference>
<dbReference type="Gene3D" id="3.30.420.10">
    <property type="entry name" value="Ribonuclease H-like superfamily/Ribonuclease H"/>
    <property type="match status" value="1"/>
</dbReference>
<evidence type="ECO:0000259" key="1">
    <source>
        <dbReference type="PROSITE" id="PS50994"/>
    </source>
</evidence>
<dbReference type="CDD" id="cd01644">
    <property type="entry name" value="RT_pepA17"/>
    <property type="match status" value="1"/>
</dbReference>
<name>A0ABM1Z3C6_AEDAL</name>
<dbReference type="InterPro" id="IPR005312">
    <property type="entry name" value="DUF1759"/>
</dbReference>
<dbReference type="InterPro" id="IPR036397">
    <property type="entry name" value="RNaseH_sf"/>
</dbReference>
<evidence type="ECO:0000313" key="2">
    <source>
        <dbReference type="EnsemblMetazoa" id="AALFPA23_014629.P21249"/>
    </source>
</evidence>
<feature type="domain" description="Integrase catalytic" evidence="1">
    <location>
        <begin position="1465"/>
        <end position="1661"/>
    </location>
</feature>
<organism evidence="2 3">
    <name type="scientific">Aedes albopictus</name>
    <name type="common">Asian tiger mosquito</name>
    <name type="synonym">Stegomyia albopicta</name>
    <dbReference type="NCBI Taxonomy" id="7160"/>
    <lineage>
        <taxon>Eukaryota</taxon>
        <taxon>Metazoa</taxon>
        <taxon>Ecdysozoa</taxon>
        <taxon>Arthropoda</taxon>
        <taxon>Hexapoda</taxon>
        <taxon>Insecta</taxon>
        <taxon>Pterygota</taxon>
        <taxon>Neoptera</taxon>
        <taxon>Endopterygota</taxon>
        <taxon>Diptera</taxon>
        <taxon>Nematocera</taxon>
        <taxon>Culicoidea</taxon>
        <taxon>Culicidae</taxon>
        <taxon>Culicinae</taxon>
        <taxon>Aedini</taxon>
        <taxon>Aedes</taxon>
        <taxon>Stegomyia</taxon>
    </lineage>
</organism>
<dbReference type="PROSITE" id="PS50994">
    <property type="entry name" value="INTEGRASE"/>
    <property type="match status" value="1"/>
</dbReference>
<dbReference type="SUPFAM" id="SSF56672">
    <property type="entry name" value="DNA/RNA polymerases"/>
    <property type="match status" value="1"/>
</dbReference>
<dbReference type="InterPro" id="IPR040676">
    <property type="entry name" value="DUF5641"/>
</dbReference>
<dbReference type="PANTHER" id="PTHR47331">
    <property type="entry name" value="PHD-TYPE DOMAIN-CONTAINING PROTEIN"/>
    <property type="match status" value="1"/>
</dbReference>
<dbReference type="InterPro" id="IPR043502">
    <property type="entry name" value="DNA/RNA_pol_sf"/>
</dbReference>
<evidence type="ECO:0000313" key="3">
    <source>
        <dbReference type="Proteomes" id="UP000069940"/>
    </source>
</evidence>
<dbReference type="EnsemblMetazoa" id="AALFPA23_014629.R21249">
    <property type="protein sequence ID" value="AALFPA23_014629.P21249"/>
    <property type="gene ID" value="AALFPA23_014629"/>
</dbReference>
<reference evidence="3" key="1">
    <citation type="journal article" date="2015" name="Proc. Natl. Acad. Sci. U.S.A.">
        <title>Genome sequence of the Asian Tiger mosquito, Aedes albopictus, reveals insights into its biology, genetics, and evolution.</title>
        <authorList>
            <person name="Chen X.G."/>
            <person name="Jiang X."/>
            <person name="Gu J."/>
            <person name="Xu M."/>
            <person name="Wu Y."/>
            <person name="Deng Y."/>
            <person name="Zhang C."/>
            <person name="Bonizzoni M."/>
            <person name="Dermauw W."/>
            <person name="Vontas J."/>
            <person name="Armbruster P."/>
            <person name="Huang X."/>
            <person name="Yang Y."/>
            <person name="Zhang H."/>
            <person name="He W."/>
            <person name="Peng H."/>
            <person name="Liu Y."/>
            <person name="Wu K."/>
            <person name="Chen J."/>
            <person name="Lirakis M."/>
            <person name="Topalis P."/>
            <person name="Van Leeuwen T."/>
            <person name="Hall A.B."/>
            <person name="Jiang X."/>
            <person name="Thorpe C."/>
            <person name="Mueller R.L."/>
            <person name="Sun C."/>
            <person name="Waterhouse R.M."/>
            <person name="Yan G."/>
            <person name="Tu Z.J."/>
            <person name="Fang X."/>
            <person name="James A.A."/>
        </authorList>
    </citation>
    <scope>NUCLEOTIDE SEQUENCE [LARGE SCALE GENOMIC DNA]</scope>
    <source>
        <strain evidence="3">Foshan</strain>
    </source>
</reference>
<dbReference type="InterPro" id="IPR001584">
    <property type="entry name" value="Integrase_cat-core"/>
</dbReference>
<dbReference type="Proteomes" id="UP000069940">
    <property type="component" value="Unassembled WGS sequence"/>
</dbReference>